<proteinExistence type="predicted"/>
<protein>
    <submittedName>
        <fullName evidence="2">Uncharacterized protein</fullName>
    </submittedName>
</protein>
<evidence type="ECO:0000313" key="2">
    <source>
        <dbReference type="EMBL" id="KAF2229222.1"/>
    </source>
</evidence>
<dbReference type="AlphaFoldDB" id="A0A6A6GTW4"/>
<organism evidence="2 3">
    <name type="scientific">Viridothelium virens</name>
    <name type="common">Speckled blister lichen</name>
    <name type="synonym">Trypethelium virens</name>
    <dbReference type="NCBI Taxonomy" id="1048519"/>
    <lineage>
        <taxon>Eukaryota</taxon>
        <taxon>Fungi</taxon>
        <taxon>Dikarya</taxon>
        <taxon>Ascomycota</taxon>
        <taxon>Pezizomycotina</taxon>
        <taxon>Dothideomycetes</taxon>
        <taxon>Dothideomycetes incertae sedis</taxon>
        <taxon>Trypetheliales</taxon>
        <taxon>Trypetheliaceae</taxon>
        <taxon>Viridothelium</taxon>
    </lineage>
</organism>
<keyword evidence="3" id="KW-1185">Reference proteome</keyword>
<accession>A0A6A6GTW4</accession>
<dbReference type="PANTHER" id="PTHR39599">
    <property type="entry name" value="GPI-ANCHORED PROTEIN (EUROFUNG)-RELATED-RELATED"/>
    <property type="match status" value="1"/>
</dbReference>
<feature type="signal peptide" evidence="1">
    <location>
        <begin position="1"/>
        <end position="20"/>
    </location>
</feature>
<reference evidence="2" key="1">
    <citation type="journal article" date="2020" name="Stud. Mycol.">
        <title>101 Dothideomycetes genomes: a test case for predicting lifestyles and emergence of pathogens.</title>
        <authorList>
            <person name="Haridas S."/>
            <person name="Albert R."/>
            <person name="Binder M."/>
            <person name="Bloem J."/>
            <person name="Labutti K."/>
            <person name="Salamov A."/>
            <person name="Andreopoulos B."/>
            <person name="Baker S."/>
            <person name="Barry K."/>
            <person name="Bills G."/>
            <person name="Bluhm B."/>
            <person name="Cannon C."/>
            <person name="Castanera R."/>
            <person name="Culley D."/>
            <person name="Daum C."/>
            <person name="Ezra D."/>
            <person name="Gonzalez J."/>
            <person name="Henrissat B."/>
            <person name="Kuo A."/>
            <person name="Liang C."/>
            <person name="Lipzen A."/>
            <person name="Lutzoni F."/>
            <person name="Magnuson J."/>
            <person name="Mondo S."/>
            <person name="Nolan M."/>
            <person name="Ohm R."/>
            <person name="Pangilinan J."/>
            <person name="Park H.-J."/>
            <person name="Ramirez L."/>
            <person name="Alfaro M."/>
            <person name="Sun H."/>
            <person name="Tritt A."/>
            <person name="Yoshinaga Y."/>
            <person name="Zwiers L.-H."/>
            <person name="Turgeon B."/>
            <person name="Goodwin S."/>
            <person name="Spatafora J."/>
            <person name="Crous P."/>
            <person name="Grigoriev I."/>
        </authorList>
    </citation>
    <scope>NUCLEOTIDE SEQUENCE</scope>
    <source>
        <strain evidence="2">Tuck. ex Michener</strain>
    </source>
</reference>
<dbReference type="PANTHER" id="PTHR39599:SF1">
    <property type="entry name" value="GPI-ANCHORED PROTEIN (EUROFUNG)"/>
    <property type="match status" value="1"/>
</dbReference>
<gene>
    <name evidence="2" type="ORF">EV356DRAFT_581009</name>
</gene>
<name>A0A6A6GTW4_VIRVR</name>
<evidence type="ECO:0000256" key="1">
    <source>
        <dbReference type="SAM" id="SignalP"/>
    </source>
</evidence>
<evidence type="ECO:0000313" key="3">
    <source>
        <dbReference type="Proteomes" id="UP000800092"/>
    </source>
</evidence>
<keyword evidence="1" id="KW-0732">Signal</keyword>
<feature type="chain" id="PRO_5025642948" evidence="1">
    <location>
        <begin position="21"/>
        <end position="217"/>
    </location>
</feature>
<dbReference type="EMBL" id="ML991871">
    <property type="protein sequence ID" value="KAF2229222.1"/>
    <property type="molecule type" value="Genomic_DNA"/>
</dbReference>
<dbReference type="Proteomes" id="UP000800092">
    <property type="component" value="Unassembled WGS sequence"/>
</dbReference>
<sequence>MHYAMALSLLALAVPAIVTANASEKAPLLPTMTVPFLPAWQQWDELAAMATPICQKIPRVKEDQLPLDDAGEDCHDQMPLQRRQNNNECPTSYSNCYGQGAPGLCCQPSAVCSADMAGHVACCPVGAACTGTIVAVNTASQTSTSTFGVNPSTTTTTNGFSSLSATSTSSPAATTSGGFIITASDASLTYPKFPGFHLLRIVSSTTSAIWAAMLGTE</sequence>
<dbReference type="OrthoDB" id="5410926at2759"/>